<keyword evidence="4 12" id="KW-0732">Signal</keyword>
<dbReference type="PROSITE" id="PS51485">
    <property type="entry name" value="PHYTOCYANIN"/>
    <property type="match status" value="1"/>
</dbReference>
<evidence type="ECO:0000256" key="11">
    <source>
        <dbReference type="SAM" id="Phobius"/>
    </source>
</evidence>
<accession>A0AAN8VRJ5</accession>
<evidence type="ECO:0000256" key="2">
    <source>
        <dbReference type="ARBA" id="ARBA00022475"/>
    </source>
</evidence>
<sequence length="215" mass="23049">MRSNSKFFHLLGLLGLFMLMHESFAYEFKVGGSSGWTVPSDPNAYNQWAEKNRFSTGDSLLFVYQPETDSVLPVNKDDYTNCNTATHNSTDTYKDGHTVIKFNQSGPYYFISGVKDHCLKGEKLVVVVLADRSNKNASSDSAAPSPPPSGSTETTAPSPAPAGEESPSPPTGVEINPTPAPASEENHPKNGASSLFMSFVGSLAAFVGSALLMFK</sequence>
<dbReference type="CDD" id="cd11019">
    <property type="entry name" value="OsENODL1_like"/>
    <property type="match status" value="1"/>
</dbReference>
<evidence type="ECO:0000256" key="5">
    <source>
        <dbReference type="ARBA" id="ARBA00023136"/>
    </source>
</evidence>
<keyword evidence="8" id="KW-0449">Lipoprotein</keyword>
<name>A0AAN8VRJ5_9MAGN</name>
<keyword evidence="15" id="KW-1185">Reference proteome</keyword>
<keyword evidence="6" id="KW-1015">Disulfide bond</keyword>
<evidence type="ECO:0000256" key="3">
    <source>
        <dbReference type="ARBA" id="ARBA00022622"/>
    </source>
</evidence>
<dbReference type="GO" id="GO:0098552">
    <property type="term" value="C:side of membrane"/>
    <property type="evidence" value="ECO:0007669"/>
    <property type="project" value="UniProtKB-KW"/>
</dbReference>
<feature type="region of interest" description="Disordered" evidence="10">
    <location>
        <begin position="135"/>
        <end position="191"/>
    </location>
</feature>
<dbReference type="PANTHER" id="PTHR33021">
    <property type="entry name" value="BLUE COPPER PROTEIN"/>
    <property type="match status" value="1"/>
</dbReference>
<dbReference type="InterPro" id="IPR003245">
    <property type="entry name" value="Phytocyanin_dom"/>
</dbReference>
<keyword evidence="2" id="KW-1003">Cell membrane</keyword>
<feature type="chain" id="PRO_5042852337" evidence="12">
    <location>
        <begin position="26"/>
        <end position="215"/>
    </location>
</feature>
<feature type="transmembrane region" description="Helical" evidence="11">
    <location>
        <begin position="195"/>
        <end position="214"/>
    </location>
</feature>
<comment type="subcellular location">
    <subcellularLocation>
        <location evidence="1">Cell membrane</location>
        <topology evidence="1">Lipid-anchor</topology>
        <topology evidence="1">GPI-anchor</topology>
    </subcellularLocation>
</comment>
<evidence type="ECO:0000256" key="8">
    <source>
        <dbReference type="ARBA" id="ARBA00023288"/>
    </source>
</evidence>
<evidence type="ECO:0000256" key="4">
    <source>
        <dbReference type="ARBA" id="ARBA00022729"/>
    </source>
</evidence>
<dbReference type="GO" id="GO:0009055">
    <property type="term" value="F:electron transfer activity"/>
    <property type="evidence" value="ECO:0007669"/>
    <property type="project" value="InterPro"/>
</dbReference>
<dbReference type="PANTHER" id="PTHR33021:SF253">
    <property type="entry name" value="EARLY NODULIN-LIKE PROTEIN 9"/>
    <property type="match status" value="1"/>
</dbReference>
<feature type="compositionally biased region" description="Low complexity" evidence="10">
    <location>
        <begin position="150"/>
        <end position="166"/>
    </location>
</feature>
<dbReference type="InterPro" id="IPR041846">
    <property type="entry name" value="ENL_dom"/>
</dbReference>
<evidence type="ECO:0000313" key="15">
    <source>
        <dbReference type="Proteomes" id="UP001370490"/>
    </source>
</evidence>
<evidence type="ECO:0000259" key="13">
    <source>
        <dbReference type="PROSITE" id="PS51485"/>
    </source>
</evidence>
<evidence type="ECO:0000256" key="6">
    <source>
        <dbReference type="ARBA" id="ARBA00023157"/>
    </source>
</evidence>
<comment type="caution">
    <text evidence="14">The sequence shown here is derived from an EMBL/GenBank/DDBJ whole genome shotgun (WGS) entry which is preliminary data.</text>
</comment>
<dbReference type="InterPro" id="IPR008972">
    <property type="entry name" value="Cupredoxin"/>
</dbReference>
<evidence type="ECO:0000256" key="7">
    <source>
        <dbReference type="ARBA" id="ARBA00023180"/>
    </source>
</evidence>
<feature type="signal peptide" evidence="12">
    <location>
        <begin position="1"/>
        <end position="25"/>
    </location>
</feature>
<dbReference type="Pfam" id="PF02298">
    <property type="entry name" value="Cu_bind_like"/>
    <property type="match status" value="1"/>
</dbReference>
<keyword evidence="7" id="KW-0325">Glycoprotein</keyword>
<dbReference type="Gene3D" id="2.60.40.420">
    <property type="entry name" value="Cupredoxins - blue copper proteins"/>
    <property type="match status" value="1"/>
</dbReference>
<protein>
    <submittedName>
        <fullName evidence="14">Phytocyanin domain</fullName>
    </submittedName>
</protein>
<reference evidence="14 15" key="1">
    <citation type="submission" date="2023-12" db="EMBL/GenBank/DDBJ databases">
        <title>A high-quality genome assembly for Dillenia turbinata (Dilleniales).</title>
        <authorList>
            <person name="Chanderbali A."/>
        </authorList>
    </citation>
    <scope>NUCLEOTIDE SEQUENCE [LARGE SCALE GENOMIC DNA]</scope>
    <source>
        <strain evidence="14">LSX21</strain>
        <tissue evidence="14">Leaf</tissue>
    </source>
</reference>
<dbReference type="EMBL" id="JBAMMX010000008">
    <property type="protein sequence ID" value="KAK6934402.1"/>
    <property type="molecule type" value="Genomic_DNA"/>
</dbReference>
<keyword evidence="3" id="KW-0336">GPI-anchor</keyword>
<feature type="domain" description="Phytocyanin" evidence="13">
    <location>
        <begin position="26"/>
        <end position="130"/>
    </location>
</feature>
<gene>
    <name evidence="14" type="ORF">RJ641_034557</name>
</gene>
<dbReference type="FunFam" id="2.60.40.420:FF:000010">
    <property type="entry name" value="Early nodulin-like protein 1"/>
    <property type="match status" value="1"/>
</dbReference>
<dbReference type="SUPFAM" id="SSF49503">
    <property type="entry name" value="Cupredoxins"/>
    <property type="match status" value="1"/>
</dbReference>
<dbReference type="InterPro" id="IPR039391">
    <property type="entry name" value="Phytocyanin-like"/>
</dbReference>
<organism evidence="14 15">
    <name type="scientific">Dillenia turbinata</name>
    <dbReference type="NCBI Taxonomy" id="194707"/>
    <lineage>
        <taxon>Eukaryota</taxon>
        <taxon>Viridiplantae</taxon>
        <taxon>Streptophyta</taxon>
        <taxon>Embryophyta</taxon>
        <taxon>Tracheophyta</taxon>
        <taxon>Spermatophyta</taxon>
        <taxon>Magnoliopsida</taxon>
        <taxon>eudicotyledons</taxon>
        <taxon>Gunneridae</taxon>
        <taxon>Pentapetalae</taxon>
        <taxon>Dilleniales</taxon>
        <taxon>Dilleniaceae</taxon>
        <taxon>Dillenia</taxon>
    </lineage>
</organism>
<dbReference type="AlphaFoldDB" id="A0AAN8VRJ5"/>
<proteinExistence type="inferred from homology"/>
<evidence type="ECO:0000256" key="10">
    <source>
        <dbReference type="SAM" id="MobiDB-lite"/>
    </source>
</evidence>
<comment type="similarity">
    <text evidence="9">Belongs to the early nodulin-like (ENODL) family.</text>
</comment>
<dbReference type="Proteomes" id="UP001370490">
    <property type="component" value="Unassembled WGS sequence"/>
</dbReference>
<keyword evidence="5 11" id="KW-0472">Membrane</keyword>
<keyword evidence="11" id="KW-1133">Transmembrane helix</keyword>
<evidence type="ECO:0000256" key="9">
    <source>
        <dbReference type="ARBA" id="ARBA00035011"/>
    </source>
</evidence>
<dbReference type="GO" id="GO:0005886">
    <property type="term" value="C:plasma membrane"/>
    <property type="evidence" value="ECO:0007669"/>
    <property type="project" value="UniProtKB-SubCell"/>
</dbReference>
<evidence type="ECO:0000256" key="1">
    <source>
        <dbReference type="ARBA" id="ARBA00004609"/>
    </source>
</evidence>
<keyword evidence="11" id="KW-0812">Transmembrane</keyword>
<evidence type="ECO:0000313" key="14">
    <source>
        <dbReference type="EMBL" id="KAK6934402.1"/>
    </source>
</evidence>
<evidence type="ECO:0000256" key="12">
    <source>
        <dbReference type="SAM" id="SignalP"/>
    </source>
</evidence>